<dbReference type="AlphaFoldDB" id="A0A5C5V3Z9"/>
<dbReference type="GO" id="GO:0005829">
    <property type="term" value="C:cytosol"/>
    <property type="evidence" value="ECO:0007669"/>
    <property type="project" value="InterPro"/>
</dbReference>
<dbReference type="GO" id="GO:0016920">
    <property type="term" value="F:pyroglutamyl-peptidase activity"/>
    <property type="evidence" value="ECO:0007669"/>
    <property type="project" value="InterPro"/>
</dbReference>
<keyword evidence="10" id="KW-1185">Reference proteome</keyword>
<sequence>MKRILVTGFEPFGELATNCTELALRELTLSELAPDYEVEQRILPVEYVAAHAQLADLYREKSYAATLHFGQSSKARNAEFEMFAINWKQVGAAEPGPLDYEGPQAFRTQLDHPSWQASLQAADICGDISFHAGTYLCNAVYYWSLQQSEQIGNPGHALFVHVPLAAEQDGSASGDWPVAKIQKMMATTFCWLADQASK</sequence>
<evidence type="ECO:0000256" key="5">
    <source>
        <dbReference type="ARBA" id="ARBA00022801"/>
    </source>
</evidence>
<keyword evidence="6" id="KW-0788">Thiol protease</keyword>
<dbReference type="Pfam" id="PF01470">
    <property type="entry name" value="Peptidase_C15"/>
    <property type="match status" value="1"/>
</dbReference>
<evidence type="ECO:0000313" key="9">
    <source>
        <dbReference type="EMBL" id="TWT33296.1"/>
    </source>
</evidence>
<dbReference type="OrthoDB" id="9779738at2"/>
<comment type="caution">
    <text evidence="9">The sequence shown here is derived from an EMBL/GenBank/DDBJ whole genome shotgun (WGS) entry which is preliminary data.</text>
</comment>
<dbReference type="Gene3D" id="3.40.630.20">
    <property type="entry name" value="Peptidase C15, pyroglutamyl peptidase I-like"/>
    <property type="match status" value="1"/>
</dbReference>
<keyword evidence="5 9" id="KW-0378">Hydrolase</keyword>
<evidence type="ECO:0000256" key="6">
    <source>
        <dbReference type="ARBA" id="ARBA00022807"/>
    </source>
</evidence>
<dbReference type="PRINTS" id="PR00706">
    <property type="entry name" value="PYROGLUPTASE"/>
</dbReference>
<dbReference type="InterPro" id="IPR000816">
    <property type="entry name" value="Peptidase_C15"/>
</dbReference>
<protein>
    <recommendedName>
        <fullName evidence="2">Pyrrolidone-carboxylate peptidase</fullName>
    </recommendedName>
    <alternativeName>
        <fullName evidence="7">5-oxoprolyl-peptidase</fullName>
    </alternativeName>
    <alternativeName>
        <fullName evidence="8">Pyroglutamyl-peptidase I</fullName>
    </alternativeName>
</protein>
<evidence type="ECO:0000256" key="2">
    <source>
        <dbReference type="ARBA" id="ARBA00019191"/>
    </source>
</evidence>
<gene>
    <name evidence="9" type="primary">pcp</name>
    <name evidence="9" type="ORF">Enr8_31210</name>
</gene>
<keyword evidence="3" id="KW-0963">Cytoplasm</keyword>
<evidence type="ECO:0000256" key="8">
    <source>
        <dbReference type="ARBA" id="ARBA00031559"/>
    </source>
</evidence>
<evidence type="ECO:0000313" key="10">
    <source>
        <dbReference type="Proteomes" id="UP000318878"/>
    </source>
</evidence>
<keyword evidence="4" id="KW-0645">Protease</keyword>
<comment type="similarity">
    <text evidence="1">Belongs to the peptidase C15 family.</text>
</comment>
<accession>A0A5C5V3Z9</accession>
<dbReference type="RefSeq" id="WP_146433034.1">
    <property type="nucleotide sequence ID" value="NZ_SJPF01000003.1"/>
</dbReference>
<proteinExistence type="inferred from homology"/>
<dbReference type="InterPro" id="IPR016125">
    <property type="entry name" value="Peptidase_C15-like"/>
</dbReference>
<name>A0A5C5V3Z9_9BACT</name>
<reference evidence="9 10" key="1">
    <citation type="submission" date="2019-02" db="EMBL/GenBank/DDBJ databases">
        <title>Deep-cultivation of Planctomycetes and their phenomic and genomic characterization uncovers novel biology.</title>
        <authorList>
            <person name="Wiegand S."/>
            <person name="Jogler M."/>
            <person name="Boedeker C."/>
            <person name="Pinto D."/>
            <person name="Vollmers J."/>
            <person name="Rivas-Marin E."/>
            <person name="Kohn T."/>
            <person name="Peeters S.H."/>
            <person name="Heuer A."/>
            <person name="Rast P."/>
            <person name="Oberbeckmann S."/>
            <person name="Bunk B."/>
            <person name="Jeske O."/>
            <person name="Meyerdierks A."/>
            <person name="Storesund J.E."/>
            <person name="Kallscheuer N."/>
            <person name="Luecker S."/>
            <person name="Lage O.M."/>
            <person name="Pohl T."/>
            <person name="Merkel B.J."/>
            <person name="Hornburger P."/>
            <person name="Mueller R.-W."/>
            <person name="Bruemmer F."/>
            <person name="Labrenz M."/>
            <person name="Spormann A.M."/>
            <person name="Op Den Camp H."/>
            <person name="Overmann J."/>
            <person name="Amann R."/>
            <person name="Jetten M.S.M."/>
            <person name="Mascher T."/>
            <person name="Medema M.H."/>
            <person name="Devos D.P."/>
            <person name="Kaster A.-K."/>
            <person name="Ovreas L."/>
            <person name="Rohde M."/>
            <person name="Galperin M.Y."/>
            <person name="Jogler C."/>
        </authorList>
    </citation>
    <scope>NUCLEOTIDE SEQUENCE [LARGE SCALE GENOMIC DNA]</scope>
    <source>
        <strain evidence="9 10">Enr8</strain>
    </source>
</reference>
<dbReference type="PANTHER" id="PTHR23402">
    <property type="entry name" value="PROTEASE FAMILY C15 PYROGLUTAMYL-PEPTIDASE I-RELATED"/>
    <property type="match status" value="1"/>
</dbReference>
<evidence type="ECO:0000256" key="4">
    <source>
        <dbReference type="ARBA" id="ARBA00022670"/>
    </source>
</evidence>
<dbReference type="SUPFAM" id="SSF53182">
    <property type="entry name" value="Pyrrolidone carboxyl peptidase (pyroglutamate aminopeptidase)"/>
    <property type="match status" value="1"/>
</dbReference>
<evidence type="ECO:0000256" key="7">
    <source>
        <dbReference type="ARBA" id="ARBA00030836"/>
    </source>
</evidence>
<dbReference type="PANTHER" id="PTHR23402:SF1">
    <property type="entry name" value="PYROGLUTAMYL-PEPTIDASE I"/>
    <property type="match status" value="1"/>
</dbReference>
<dbReference type="InterPro" id="IPR036440">
    <property type="entry name" value="Peptidase_C15-like_sf"/>
</dbReference>
<dbReference type="GO" id="GO:0006508">
    <property type="term" value="P:proteolysis"/>
    <property type="evidence" value="ECO:0007669"/>
    <property type="project" value="UniProtKB-KW"/>
</dbReference>
<dbReference type="Proteomes" id="UP000318878">
    <property type="component" value="Unassembled WGS sequence"/>
</dbReference>
<evidence type="ECO:0000256" key="1">
    <source>
        <dbReference type="ARBA" id="ARBA00006641"/>
    </source>
</evidence>
<evidence type="ECO:0000256" key="3">
    <source>
        <dbReference type="ARBA" id="ARBA00022490"/>
    </source>
</evidence>
<organism evidence="9 10">
    <name type="scientific">Blastopirellula retiformator</name>
    <dbReference type="NCBI Taxonomy" id="2527970"/>
    <lineage>
        <taxon>Bacteria</taxon>
        <taxon>Pseudomonadati</taxon>
        <taxon>Planctomycetota</taxon>
        <taxon>Planctomycetia</taxon>
        <taxon>Pirellulales</taxon>
        <taxon>Pirellulaceae</taxon>
        <taxon>Blastopirellula</taxon>
    </lineage>
</organism>
<dbReference type="PIRSF" id="PIRSF015592">
    <property type="entry name" value="Prld-crbxl_pptds"/>
    <property type="match status" value="1"/>
</dbReference>
<dbReference type="EMBL" id="SJPF01000003">
    <property type="protein sequence ID" value="TWT33296.1"/>
    <property type="molecule type" value="Genomic_DNA"/>
</dbReference>